<evidence type="ECO:0000313" key="2">
    <source>
        <dbReference type="Proteomes" id="UP000823046"/>
    </source>
</evidence>
<protein>
    <submittedName>
        <fullName evidence="1">Uncharacterized protein</fullName>
    </submittedName>
</protein>
<name>A0ABQ7JBK3_9APIC</name>
<comment type="caution">
    <text evidence="1">The sequence shown here is derived from an EMBL/GenBank/DDBJ whole genome shotgun (WGS) entry which is preliminary data.</text>
</comment>
<dbReference type="EMBL" id="JADAQX010000192">
    <property type="protein sequence ID" value="KAF8821344.1"/>
    <property type="molecule type" value="Genomic_DNA"/>
</dbReference>
<sequence length="89" mass="10219">MASGFERLSIFKPALVVSKTEDETISERITRILHPIISEFLPIGWRHIFMEDLAKAMLLNVETCDSDRIEHLTFLDFMSLIGKTPPVMK</sequence>
<gene>
    <name evidence="1" type="ORF">IE077_004353</name>
</gene>
<keyword evidence="2" id="KW-1185">Reference proteome</keyword>
<evidence type="ECO:0000313" key="1">
    <source>
        <dbReference type="EMBL" id="KAF8821344.1"/>
    </source>
</evidence>
<proteinExistence type="predicted"/>
<dbReference type="Gene3D" id="3.40.50.720">
    <property type="entry name" value="NAD(P)-binding Rossmann-like Domain"/>
    <property type="match status" value="1"/>
</dbReference>
<organism evidence="1 2">
    <name type="scientific">Cardiosporidium cionae</name>
    <dbReference type="NCBI Taxonomy" id="476202"/>
    <lineage>
        <taxon>Eukaryota</taxon>
        <taxon>Sar</taxon>
        <taxon>Alveolata</taxon>
        <taxon>Apicomplexa</taxon>
        <taxon>Aconoidasida</taxon>
        <taxon>Nephromycida</taxon>
        <taxon>Cardiosporidium</taxon>
    </lineage>
</organism>
<accession>A0ABQ7JBK3</accession>
<reference evidence="1 2" key="1">
    <citation type="journal article" date="2020" name="bioRxiv">
        <title>Metabolic contributions of an alphaproteobacterial endosymbiont in the apicomplexan Cardiosporidium cionae.</title>
        <authorList>
            <person name="Hunter E.S."/>
            <person name="Paight C.J."/>
            <person name="Lane C.E."/>
        </authorList>
    </citation>
    <scope>NUCLEOTIDE SEQUENCE [LARGE SCALE GENOMIC DNA]</scope>
    <source>
        <strain evidence="1">ESH_2018</strain>
    </source>
</reference>
<dbReference type="Proteomes" id="UP000823046">
    <property type="component" value="Unassembled WGS sequence"/>
</dbReference>